<keyword evidence="3" id="KW-1185">Reference proteome</keyword>
<name>A0A6L7HUK0_9GAMM</name>
<dbReference type="AlphaFoldDB" id="A0A6L7HUK0"/>
<dbReference type="EMBL" id="WRPA01000001">
    <property type="protein sequence ID" value="MXR67294.1"/>
    <property type="molecule type" value="Genomic_DNA"/>
</dbReference>
<evidence type="ECO:0000313" key="2">
    <source>
        <dbReference type="EMBL" id="MXR67294.1"/>
    </source>
</evidence>
<gene>
    <name evidence="2" type="ORF">GNT65_01155</name>
</gene>
<evidence type="ECO:0000313" key="3">
    <source>
        <dbReference type="Proteomes" id="UP000474778"/>
    </source>
</evidence>
<sequence length="107" mass="11801">MKRILCLLIMSVMLVACDAANGLKDMLNKQQKAQNLVKEKYGWDAQVGFEIYNGDLSQVTLVFSADDVRDQSVAHLESIAREVVSATFESAPQAMYIQIASTADNKS</sequence>
<feature type="chain" id="PRO_5027087777" evidence="1">
    <location>
        <begin position="19"/>
        <end position="107"/>
    </location>
</feature>
<dbReference type="PROSITE" id="PS51257">
    <property type="entry name" value="PROKAR_LIPOPROTEIN"/>
    <property type="match status" value="1"/>
</dbReference>
<organism evidence="2 3">
    <name type="scientific">Shewanella insulae</name>
    <dbReference type="NCBI Taxonomy" id="2681496"/>
    <lineage>
        <taxon>Bacteria</taxon>
        <taxon>Pseudomonadati</taxon>
        <taxon>Pseudomonadota</taxon>
        <taxon>Gammaproteobacteria</taxon>
        <taxon>Alteromonadales</taxon>
        <taxon>Shewanellaceae</taxon>
        <taxon>Shewanella</taxon>
    </lineage>
</organism>
<evidence type="ECO:0000256" key="1">
    <source>
        <dbReference type="SAM" id="SignalP"/>
    </source>
</evidence>
<keyword evidence="1" id="KW-0732">Signal</keyword>
<reference evidence="2 3" key="1">
    <citation type="submission" date="2019-12" db="EMBL/GenBank/DDBJ databases">
        <title>Shewanella insulae sp. nov., isolated from a tidal flat.</title>
        <authorList>
            <person name="Yoon J.-H."/>
        </authorList>
    </citation>
    <scope>NUCLEOTIDE SEQUENCE [LARGE SCALE GENOMIC DNA]</scope>
    <source>
        <strain evidence="2 3">JBTF-M18</strain>
    </source>
</reference>
<dbReference type="RefSeq" id="WP_160793302.1">
    <property type="nucleotide sequence ID" value="NZ_WRPA01000001.1"/>
</dbReference>
<feature type="signal peptide" evidence="1">
    <location>
        <begin position="1"/>
        <end position="18"/>
    </location>
</feature>
<accession>A0A6L7HUK0</accession>
<dbReference type="Proteomes" id="UP000474778">
    <property type="component" value="Unassembled WGS sequence"/>
</dbReference>
<proteinExistence type="predicted"/>
<comment type="caution">
    <text evidence="2">The sequence shown here is derived from an EMBL/GenBank/DDBJ whole genome shotgun (WGS) entry which is preliminary data.</text>
</comment>
<protein>
    <submittedName>
        <fullName evidence="2">Uncharacterized protein</fullName>
    </submittedName>
</protein>